<reference evidence="6 7" key="1">
    <citation type="submission" date="2018-03" db="EMBL/GenBank/DDBJ databases">
        <title>Genome sequencing of Ottowia sp.</title>
        <authorList>
            <person name="Kim S.-J."/>
            <person name="Heo J."/>
            <person name="Kwon S.-W."/>
        </authorList>
    </citation>
    <scope>NUCLEOTIDE SEQUENCE [LARGE SCALE GENOMIC DNA]</scope>
    <source>
        <strain evidence="6 7">KADR8-3</strain>
    </source>
</reference>
<dbReference type="Pfam" id="PF03466">
    <property type="entry name" value="LysR_substrate"/>
    <property type="match status" value="1"/>
</dbReference>
<dbReference type="SUPFAM" id="SSF46785">
    <property type="entry name" value="Winged helix' DNA-binding domain"/>
    <property type="match status" value="1"/>
</dbReference>
<feature type="domain" description="HTH lysR-type" evidence="5">
    <location>
        <begin position="22"/>
        <end position="79"/>
    </location>
</feature>
<evidence type="ECO:0000259" key="5">
    <source>
        <dbReference type="PROSITE" id="PS50931"/>
    </source>
</evidence>
<dbReference type="Pfam" id="PF00126">
    <property type="entry name" value="HTH_1"/>
    <property type="match status" value="1"/>
</dbReference>
<dbReference type="InterPro" id="IPR036388">
    <property type="entry name" value="WH-like_DNA-bd_sf"/>
</dbReference>
<dbReference type="OrthoDB" id="8993884at2"/>
<dbReference type="InterPro" id="IPR005119">
    <property type="entry name" value="LysR_subst-bd"/>
</dbReference>
<proteinExistence type="inferred from homology"/>
<dbReference type="InterPro" id="IPR000847">
    <property type="entry name" value="LysR_HTH_N"/>
</dbReference>
<dbReference type="FunFam" id="1.10.10.10:FF:000001">
    <property type="entry name" value="LysR family transcriptional regulator"/>
    <property type="match status" value="1"/>
</dbReference>
<protein>
    <submittedName>
        <fullName evidence="6">LysR family transcriptional regulator</fullName>
    </submittedName>
</protein>
<name>A0A2S0MC65_9BURK</name>
<dbReference type="RefSeq" id="WP_106701980.1">
    <property type="nucleotide sequence ID" value="NZ_CP027666.1"/>
</dbReference>
<accession>A0A2S0MC65</accession>
<evidence type="ECO:0000256" key="2">
    <source>
        <dbReference type="ARBA" id="ARBA00023015"/>
    </source>
</evidence>
<comment type="similarity">
    <text evidence="1">Belongs to the LysR transcriptional regulatory family.</text>
</comment>
<sequence length="332" mass="36108">MTDAVQPAPQAATGADAPLRAERWADLQALVAVAERGSLSAAARQLKVSPSAVSKLMTRLEARLGVQLLRRSTRSVQLTPEGAQLYERGKRLLADLDELERTVATAATPRGAVRITASTSTGRVLLLPLVPALLAQYPQLQLDLSFTDEVVDLADSGMDIAVRWGELPASDMVARRLGSTRQAIVAAPAYLAARGTPRHPAELGRHTRLGWNYRRARPAWPFDVDGRRLQVHAGEVLRVNDGDVMRQLALDGAGLARLSVYHAWDDLAAGRLVAVLEPFNTGELEPIHAMYLGRPDRLPARTRAVLDFLQAHVDLTHAEARLPEAWQRAGAP</sequence>
<evidence type="ECO:0000256" key="1">
    <source>
        <dbReference type="ARBA" id="ARBA00009437"/>
    </source>
</evidence>
<dbReference type="GO" id="GO:0003700">
    <property type="term" value="F:DNA-binding transcription factor activity"/>
    <property type="evidence" value="ECO:0007669"/>
    <property type="project" value="InterPro"/>
</dbReference>
<dbReference type="EMBL" id="CP027666">
    <property type="protein sequence ID" value="AVO33417.1"/>
    <property type="molecule type" value="Genomic_DNA"/>
</dbReference>
<keyword evidence="7" id="KW-1185">Reference proteome</keyword>
<keyword evidence="4" id="KW-0804">Transcription</keyword>
<dbReference type="Gene3D" id="1.10.10.10">
    <property type="entry name" value="Winged helix-like DNA-binding domain superfamily/Winged helix DNA-binding domain"/>
    <property type="match status" value="1"/>
</dbReference>
<dbReference type="PANTHER" id="PTHR30537">
    <property type="entry name" value="HTH-TYPE TRANSCRIPTIONAL REGULATOR"/>
    <property type="match status" value="1"/>
</dbReference>
<dbReference type="SUPFAM" id="SSF53850">
    <property type="entry name" value="Periplasmic binding protein-like II"/>
    <property type="match status" value="1"/>
</dbReference>
<dbReference type="KEGG" id="otk:C6570_03465"/>
<dbReference type="InterPro" id="IPR058163">
    <property type="entry name" value="LysR-type_TF_proteobact-type"/>
</dbReference>
<dbReference type="InterPro" id="IPR036390">
    <property type="entry name" value="WH_DNA-bd_sf"/>
</dbReference>
<gene>
    <name evidence="6" type="ORF">C6570_03465</name>
</gene>
<dbReference type="GO" id="GO:0006351">
    <property type="term" value="P:DNA-templated transcription"/>
    <property type="evidence" value="ECO:0007669"/>
    <property type="project" value="TreeGrafter"/>
</dbReference>
<keyword evidence="3" id="KW-0238">DNA-binding</keyword>
<evidence type="ECO:0000256" key="3">
    <source>
        <dbReference type="ARBA" id="ARBA00023125"/>
    </source>
</evidence>
<dbReference type="GO" id="GO:0043565">
    <property type="term" value="F:sequence-specific DNA binding"/>
    <property type="evidence" value="ECO:0007669"/>
    <property type="project" value="TreeGrafter"/>
</dbReference>
<keyword evidence="2" id="KW-0805">Transcription regulation</keyword>
<evidence type="ECO:0000313" key="6">
    <source>
        <dbReference type="EMBL" id="AVO33417.1"/>
    </source>
</evidence>
<organism evidence="6 7">
    <name type="scientific">Ottowia oryzae</name>
    <dbReference type="NCBI Taxonomy" id="2109914"/>
    <lineage>
        <taxon>Bacteria</taxon>
        <taxon>Pseudomonadati</taxon>
        <taxon>Pseudomonadota</taxon>
        <taxon>Betaproteobacteria</taxon>
        <taxon>Burkholderiales</taxon>
        <taxon>Comamonadaceae</taxon>
        <taxon>Ottowia</taxon>
    </lineage>
</organism>
<dbReference type="AlphaFoldDB" id="A0A2S0MC65"/>
<dbReference type="Proteomes" id="UP000239709">
    <property type="component" value="Chromosome"/>
</dbReference>
<evidence type="ECO:0000256" key="4">
    <source>
        <dbReference type="ARBA" id="ARBA00023163"/>
    </source>
</evidence>
<dbReference type="PANTHER" id="PTHR30537:SF71">
    <property type="entry name" value="TRANSCRIPTIONAL REGULATORY PROTEIN"/>
    <property type="match status" value="1"/>
</dbReference>
<dbReference type="Gene3D" id="3.40.190.290">
    <property type="match status" value="1"/>
</dbReference>
<evidence type="ECO:0000313" key="7">
    <source>
        <dbReference type="Proteomes" id="UP000239709"/>
    </source>
</evidence>
<dbReference type="PROSITE" id="PS50931">
    <property type="entry name" value="HTH_LYSR"/>
    <property type="match status" value="1"/>
</dbReference>